<proteinExistence type="predicted"/>
<dbReference type="EMBL" id="JABSNP010000018">
    <property type="protein sequence ID" value="NRT20592.1"/>
    <property type="molecule type" value="Genomic_DNA"/>
</dbReference>
<sequence>MADQNQELPLVVSEILIEMHELRGGIKQLQTVTVHLSHSVEKLEVEMREVKGVIGQLASSMNTLAGSVKALTEESRNSTEMLIAAFREEGLYVRQLLQQHDARITRLENN</sequence>
<accession>A0ABX2FTR5</accession>
<reference evidence="1 2" key="1">
    <citation type="submission" date="2020-05" db="EMBL/GenBank/DDBJ databases">
        <title>Genomic Encyclopedia of Type Strains, Phase IV (KMG-V): Genome sequencing to study the core and pangenomes of soil and plant-associated prokaryotes.</title>
        <authorList>
            <person name="Whitman W."/>
        </authorList>
    </citation>
    <scope>NUCLEOTIDE SEQUENCE [LARGE SCALE GENOMIC DNA]</scope>
    <source>
        <strain evidence="1 2">9A</strain>
    </source>
</reference>
<protein>
    <submittedName>
        <fullName evidence="1">Uncharacterized membrane-anchored protein YhcB (DUF1043 family)</fullName>
    </submittedName>
</protein>
<gene>
    <name evidence="1" type="ORF">HNP98_003436</name>
</gene>
<dbReference type="Proteomes" id="UP000779507">
    <property type="component" value="Unassembled WGS sequence"/>
</dbReference>
<evidence type="ECO:0000313" key="1">
    <source>
        <dbReference type="EMBL" id="NRT20592.1"/>
    </source>
</evidence>
<dbReference type="RefSeq" id="WP_173811354.1">
    <property type="nucleotide sequence ID" value="NZ_JABSNP010000018.1"/>
</dbReference>
<organism evidence="1 2">
    <name type="scientific">Hymenobacter caeli</name>
    <dbReference type="NCBI Taxonomy" id="2735894"/>
    <lineage>
        <taxon>Bacteria</taxon>
        <taxon>Pseudomonadati</taxon>
        <taxon>Bacteroidota</taxon>
        <taxon>Cytophagia</taxon>
        <taxon>Cytophagales</taxon>
        <taxon>Hymenobacteraceae</taxon>
        <taxon>Hymenobacter</taxon>
    </lineage>
</organism>
<comment type="caution">
    <text evidence="1">The sequence shown here is derived from an EMBL/GenBank/DDBJ whole genome shotgun (WGS) entry which is preliminary data.</text>
</comment>
<keyword evidence="2" id="KW-1185">Reference proteome</keyword>
<name>A0ABX2FTR5_9BACT</name>
<evidence type="ECO:0000313" key="2">
    <source>
        <dbReference type="Proteomes" id="UP000779507"/>
    </source>
</evidence>